<evidence type="ECO:0000313" key="3">
    <source>
        <dbReference type="Proteomes" id="UP000228700"/>
    </source>
</evidence>
<comment type="caution">
    <text evidence="2">The sequence shown here is derived from an EMBL/GenBank/DDBJ whole genome shotgun (WGS) entry which is preliminary data.</text>
</comment>
<dbReference type="EMBL" id="PFEQ01000005">
    <property type="protein sequence ID" value="PJE74378.1"/>
    <property type="molecule type" value="Genomic_DNA"/>
</dbReference>
<reference evidence="3" key="1">
    <citation type="submission" date="2017-09" db="EMBL/GenBank/DDBJ databases">
        <title>Depth-based differentiation of microbial function through sediment-hosted aquifers and enrichment of novel symbionts in the deep terrestrial subsurface.</title>
        <authorList>
            <person name="Probst A.J."/>
            <person name="Ladd B."/>
            <person name="Jarett J.K."/>
            <person name="Geller-Mcgrath D.E."/>
            <person name="Sieber C.M.K."/>
            <person name="Emerson J.B."/>
            <person name="Anantharaman K."/>
            <person name="Thomas B.C."/>
            <person name="Malmstrom R."/>
            <person name="Stieglmeier M."/>
            <person name="Klingl A."/>
            <person name="Woyke T."/>
            <person name="Ryan C.M."/>
            <person name="Banfield J.F."/>
        </authorList>
    </citation>
    <scope>NUCLEOTIDE SEQUENCE [LARGE SCALE GENOMIC DNA]</scope>
</reference>
<dbReference type="AlphaFoldDB" id="A0A2M8LCP5"/>
<keyword evidence="1" id="KW-0472">Membrane</keyword>
<keyword evidence="1" id="KW-0812">Transmembrane</keyword>
<feature type="transmembrane region" description="Helical" evidence="1">
    <location>
        <begin position="12"/>
        <end position="32"/>
    </location>
</feature>
<protein>
    <submittedName>
        <fullName evidence="2">Uncharacterized protein</fullName>
    </submittedName>
</protein>
<keyword evidence="1" id="KW-1133">Transmembrane helix</keyword>
<evidence type="ECO:0000313" key="2">
    <source>
        <dbReference type="EMBL" id="PJE74378.1"/>
    </source>
</evidence>
<organism evidence="2 3">
    <name type="scientific">Candidatus Taylorbacteria bacterium CG10_big_fil_rev_8_21_14_0_10_41_48</name>
    <dbReference type="NCBI Taxonomy" id="1975024"/>
    <lineage>
        <taxon>Bacteria</taxon>
        <taxon>Candidatus Tayloriibacteriota</taxon>
    </lineage>
</organism>
<proteinExistence type="predicted"/>
<gene>
    <name evidence="2" type="ORF">COV01_01385</name>
</gene>
<accession>A0A2M8LCP5</accession>
<dbReference type="Proteomes" id="UP000228700">
    <property type="component" value="Unassembled WGS sequence"/>
</dbReference>
<sequence length="253" mass="28103">MSWASSMRAKYIFGIFLFFAIVIGVPTAIWLYEPASCFDGKLNQDEFSIDRGGPCRLLDERQLIPHATLWARTFKVEDGKYSGVVYIENPNQNAGALKTPYRFKIYDENNVLVAEKEGYMFIMPGVITPFFIGNIATGERNATRAFFEFAGPIVWERLNDRSSTLVVRNKEVTNVDTMPRVTAVIGNTGVKDIEDAEVVAVAFDSAGNAFAASSTLIPLIEGGESIVVSFTWPVQFERRVARVDVLPSVVPVE</sequence>
<name>A0A2M8LCP5_9BACT</name>
<evidence type="ECO:0000256" key="1">
    <source>
        <dbReference type="SAM" id="Phobius"/>
    </source>
</evidence>